<accession>A0ABN7V799</accession>
<reference evidence="1 2" key="1">
    <citation type="submission" date="2021-06" db="EMBL/GenBank/DDBJ databases">
        <authorList>
            <person name="Kallberg Y."/>
            <person name="Tangrot J."/>
            <person name="Rosling A."/>
        </authorList>
    </citation>
    <scope>NUCLEOTIDE SEQUENCE [LARGE SCALE GENOMIC DNA]</scope>
    <source>
        <strain evidence="1 2">120-4 pot B 10/14</strain>
    </source>
</reference>
<proteinExistence type="predicted"/>
<evidence type="ECO:0000313" key="2">
    <source>
        <dbReference type="Proteomes" id="UP000789901"/>
    </source>
</evidence>
<organism evidence="1 2">
    <name type="scientific">Gigaspora margarita</name>
    <dbReference type="NCBI Taxonomy" id="4874"/>
    <lineage>
        <taxon>Eukaryota</taxon>
        <taxon>Fungi</taxon>
        <taxon>Fungi incertae sedis</taxon>
        <taxon>Mucoromycota</taxon>
        <taxon>Glomeromycotina</taxon>
        <taxon>Glomeromycetes</taxon>
        <taxon>Diversisporales</taxon>
        <taxon>Gigasporaceae</taxon>
        <taxon>Gigaspora</taxon>
    </lineage>
</organism>
<protein>
    <submittedName>
        <fullName evidence="1">40828_t:CDS:1</fullName>
    </submittedName>
</protein>
<dbReference type="EMBL" id="CAJVQB010010351">
    <property type="protein sequence ID" value="CAG8739083.1"/>
    <property type="molecule type" value="Genomic_DNA"/>
</dbReference>
<comment type="caution">
    <text evidence="1">The sequence shown here is derived from an EMBL/GenBank/DDBJ whole genome shotgun (WGS) entry which is preliminary data.</text>
</comment>
<keyword evidence="2" id="KW-1185">Reference proteome</keyword>
<sequence>MPPVSKQKLKARKTSQVSVNARKATQYEKRIQDINEVLIEMDDDKLQLGYQSIVQPTNIKKMNQKTLCQKLIDRVKQLSDDQLKSAIHLLDTMRYSKGPNEGIYLFLQVIQCRSIASYWVSIRLS</sequence>
<name>A0ABN7V799_GIGMA</name>
<gene>
    <name evidence="1" type="ORF">GMARGA_LOCUS15183</name>
</gene>
<dbReference type="Proteomes" id="UP000789901">
    <property type="component" value="Unassembled WGS sequence"/>
</dbReference>
<evidence type="ECO:0000313" key="1">
    <source>
        <dbReference type="EMBL" id="CAG8739083.1"/>
    </source>
</evidence>